<protein>
    <recommendedName>
        <fullName evidence="1">SnoaL-like domain-containing protein</fullName>
    </recommendedName>
</protein>
<dbReference type="SUPFAM" id="SSF54427">
    <property type="entry name" value="NTF2-like"/>
    <property type="match status" value="1"/>
</dbReference>
<accession>A0A841LIH7</accession>
<dbReference type="Proteomes" id="UP000538147">
    <property type="component" value="Unassembled WGS sequence"/>
</dbReference>
<evidence type="ECO:0000313" key="3">
    <source>
        <dbReference type="Proteomes" id="UP000538147"/>
    </source>
</evidence>
<gene>
    <name evidence="2" type="ORF">FHS79_003220</name>
</gene>
<dbReference type="InterPro" id="IPR032710">
    <property type="entry name" value="NTF2-like_dom_sf"/>
</dbReference>
<keyword evidence="3" id="KW-1185">Reference proteome</keyword>
<dbReference type="Gene3D" id="3.10.450.50">
    <property type="match status" value="1"/>
</dbReference>
<feature type="domain" description="SnoaL-like" evidence="1">
    <location>
        <begin position="8"/>
        <end position="112"/>
    </location>
</feature>
<comment type="caution">
    <text evidence="2">The sequence shown here is derived from an EMBL/GenBank/DDBJ whole genome shotgun (WGS) entry which is preliminary data.</text>
</comment>
<dbReference type="EMBL" id="JACIIV010000029">
    <property type="protein sequence ID" value="MBB6229022.1"/>
    <property type="molecule type" value="Genomic_DNA"/>
</dbReference>
<reference evidence="2 3" key="1">
    <citation type="submission" date="2020-08" db="EMBL/GenBank/DDBJ databases">
        <title>Genomic Encyclopedia of Type Strains, Phase IV (KMG-IV): sequencing the most valuable type-strain genomes for metagenomic binning, comparative biology and taxonomic classification.</title>
        <authorList>
            <person name="Goeker M."/>
        </authorList>
    </citation>
    <scope>NUCLEOTIDE SEQUENCE [LARGE SCALE GENOMIC DNA]</scope>
    <source>
        <strain evidence="2 3">DSM 102189</strain>
    </source>
</reference>
<evidence type="ECO:0000259" key="1">
    <source>
        <dbReference type="Pfam" id="PF13577"/>
    </source>
</evidence>
<name>A0A841LIH7_9SPHN</name>
<dbReference type="RefSeq" id="WP_184202371.1">
    <property type="nucleotide sequence ID" value="NZ_BMOX01000031.1"/>
</dbReference>
<sequence>MMANTMESLIAKQDIADCLARYARGVDRTDGPLLHSCYWDDAIEEHGSSYVGPARAYVDGAIARLAGAGTMGHYLCNIHYEFDETGTVAWVETYVLTFARFPKAGEPWDTLTCARR</sequence>
<dbReference type="AlphaFoldDB" id="A0A841LIH7"/>
<evidence type="ECO:0000313" key="2">
    <source>
        <dbReference type="EMBL" id="MBB6229022.1"/>
    </source>
</evidence>
<proteinExistence type="predicted"/>
<dbReference type="Pfam" id="PF13577">
    <property type="entry name" value="SnoaL_4"/>
    <property type="match status" value="1"/>
</dbReference>
<organism evidence="2 3">
    <name type="scientific">Polymorphobacter multimanifer</name>
    <dbReference type="NCBI Taxonomy" id="1070431"/>
    <lineage>
        <taxon>Bacteria</taxon>
        <taxon>Pseudomonadati</taxon>
        <taxon>Pseudomonadota</taxon>
        <taxon>Alphaproteobacteria</taxon>
        <taxon>Sphingomonadales</taxon>
        <taxon>Sphingosinicellaceae</taxon>
        <taxon>Polymorphobacter</taxon>
    </lineage>
</organism>
<dbReference type="InterPro" id="IPR037401">
    <property type="entry name" value="SnoaL-like"/>
</dbReference>